<dbReference type="eggNOG" id="ENOG5031NH4">
    <property type="taxonomic scope" value="Bacteria"/>
</dbReference>
<reference evidence="1 2" key="1">
    <citation type="submission" date="2018-01" db="EMBL/GenBank/DDBJ databases">
        <title>Whole genome sequencing of Histamine producing bacteria.</title>
        <authorList>
            <person name="Butler K."/>
        </authorList>
    </citation>
    <scope>NUCLEOTIDE SEQUENCE [LARGE SCALE GENOMIC DNA]</scope>
    <source>
        <strain evidence="1 2">FS-7.2</strain>
    </source>
</reference>
<evidence type="ECO:0000313" key="2">
    <source>
        <dbReference type="Proteomes" id="UP000241426"/>
    </source>
</evidence>
<dbReference type="EMBL" id="PYNF01000013">
    <property type="protein sequence ID" value="PSU97612.1"/>
    <property type="molecule type" value="Genomic_DNA"/>
</dbReference>
<protein>
    <submittedName>
        <fullName evidence="1">Uncharacterized protein</fullName>
    </submittedName>
</protein>
<gene>
    <name evidence="1" type="ORF">C9J27_14740</name>
</gene>
<dbReference type="AlphaFoldDB" id="A0A0B7J9C8"/>
<comment type="caution">
    <text evidence="1">The sequence shown here is derived from an EMBL/GenBank/DDBJ whole genome shotgun (WGS) entry which is preliminary data.</text>
</comment>
<dbReference type="GeneID" id="29942308"/>
<sequence>MNKRLLIGIVIIIVAILGIKMCTTGVEKAATDTTKEVLNKVVKANLKPVAEAIKNQQQCKPGAATALQALGHEGQPLARSMAYIALAQESYLQDDKQKAQIELQQSLDASGKKISPQQRDELLQGLAKGAAELAAKRKQNGFNIDCQPL</sequence>
<organism evidence="1 2">
    <name type="scientific">Photobacterium kishitanii</name>
    <dbReference type="NCBI Taxonomy" id="318456"/>
    <lineage>
        <taxon>Bacteria</taxon>
        <taxon>Pseudomonadati</taxon>
        <taxon>Pseudomonadota</taxon>
        <taxon>Gammaproteobacteria</taxon>
        <taxon>Vibrionales</taxon>
        <taxon>Vibrionaceae</taxon>
        <taxon>Photobacterium</taxon>
    </lineage>
</organism>
<dbReference type="Proteomes" id="UP000241426">
    <property type="component" value="Unassembled WGS sequence"/>
</dbReference>
<evidence type="ECO:0000313" key="1">
    <source>
        <dbReference type="EMBL" id="PSU97612.1"/>
    </source>
</evidence>
<accession>A0A0B7J9C8</accession>
<dbReference type="RefSeq" id="WP_036793837.1">
    <property type="nucleotide sequence ID" value="NZ_JAUZMX010000001.1"/>
</dbReference>
<proteinExistence type="predicted"/>
<accession>A0A2T3KFQ6</accession>
<name>A0A0B7J9C8_9GAMM</name>